<evidence type="ECO:0000256" key="3">
    <source>
        <dbReference type="ARBA" id="ARBA00022801"/>
    </source>
</evidence>
<evidence type="ECO:0000256" key="2">
    <source>
        <dbReference type="ARBA" id="ARBA00022759"/>
    </source>
</evidence>
<protein>
    <submittedName>
        <fullName evidence="5">Thermonuclease family protein</fullName>
    </submittedName>
</protein>
<evidence type="ECO:0000313" key="6">
    <source>
        <dbReference type="Proteomes" id="UP000680020"/>
    </source>
</evidence>
<dbReference type="PROSITE" id="PS50830">
    <property type="entry name" value="TNASE_3"/>
    <property type="match status" value="1"/>
</dbReference>
<reference evidence="5" key="1">
    <citation type="submission" date="2021-03" db="EMBL/GenBank/DDBJ databases">
        <title>Identification and antibiotic profiling of Wohlfahrtiimonas chitiniclastica, an underestimated human pathogen.</title>
        <authorList>
            <person name="Kopf A."/>
            <person name="Bunk B."/>
            <person name="Coldewey S."/>
            <person name="Gunzer F."/>
            <person name="Riedel T."/>
            <person name="Schroettner P."/>
        </authorList>
    </citation>
    <scope>NUCLEOTIDE SEQUENCE</scope>
    <source>
        <strain evidence="5">DSM 100917</strain>
    </source>
</reference>
<dbReference type="PANTHER" id="PTHR12302:SF3">
    <property type="entry name" value="SERINE_THREONINE-PROTEIN KINASE 31"/>
    <property type="match status" value="1"/>
</dbReference>
<dbReference type="Pfam" id="PF00565">
    <property type="entry name" value="SNase"/>
    <property type="match status" value="1"/>
</dbReference>
<dbReference type="AlphaFoldDB" id="A0AB35BY51"/>
<dbReference type="SMART" id="SM00318">
    <property type="entry name" value="SNc"/>
    <property type="match status" value="1"/>
</dbReference>
<keyword evidence="1" id="KW-0540">Nuclease</keyword>
<gene>
    <name evidence="5" type="ORF">J7561_06030</name>
</gene>
<dbReference type="Proteomes" id="UP000680020">
    <property type="component" value="Unassembled WGS sequence"/>
</dbReference>
<dbReference type="EMBL" id="JAGIBU010000004">
    <property type="protein sequence ID" value="MBS7824762.1"/>
    <property type="molecule type" value="Genomic_DNA"/>
</dbReference>
<dbReference type="InterPro" id="IPR016071">
    <property type="entry name" value="Staphylococal_nuclease_OB-fold"/>
</dbReference>
<dbReference type="SUPFAM" id="SSF50199">
    <property type="entry name" value="Staphylococcal nuclease"/>
    <property type="match status" value="1"/>
</dbReference>
<evidence type="ECO:0000256" key="1">
    <source>
        <dbReference type="ARBA" id="ARBA00022722"/>
    </source>
</evidence>
<evidence type="ECO:0000313" key="5">
    <source>
        <dbReference type="EMBL" id="MBS7824762.1"/>
    </source>
</evidence>
<keyword evidence="3" id="KW-0378">Hydrolase</keyword>
<dbReference type="Gene3D" id="2.40.50.90">
    <property type="match status" value="1"/>
</dbReference>
<keyword evidence="2" id="KW-0255">Endonuclease</keyword>
<accession>A0AB35BY51</accession>
<dbReference type="PANTHER" id="PTHR12302">
    <property type="entry name" value="EBNA2 BINDING PROTEIN P100"/>
    <property type="match status" value="1"/>
</dbReference>
<sequence length="177" mass="20136">MVPICCIALLIISSFYVPKGQRYDDEAYDVYPIVITCQLERIIDGDTVVMQCPKAHDPRETSHRSVRIWGIDAPETGQKPWGKMATHTLTNIIGSHQTIELQVMAKDQYGRLLAKLFIQAQDVGLEMVEAGAAVVYARYNHDQDYINAQKRAKMSRLGIWQTAGAQQQPEQWRRLHP</sequence>
<dbReference type="InterPro" id="IPR035437">
    <property type="entry name" value="SNase_OB-fold_sf"/>
</dbReference>
<proteinExistence type="predicted"/>
<dbReference type="GO" id="GO:0004519">
    <property type="term" value="F:endonuclease activity"/>
    <property type="evidence" value="ECO:0007669"/>
    <property type="project" value="UniProtKB-KW"/>
</dbReference>
<name>A0AB35BY51_9GAMM</name>
<organism evidence="5 6">
    <name type="scientific">Wohlfahrtiimonas chitiniclastica</name>
    <dbReference type="NCBI Taxonomy" id="400946"/>
    <lineage>
        <taxon>Bacteria</taxon>
        <taxon>Pseudomonadati</taxon>
        <taxon>Pseudomonadota</taxon>
        <taxon>Gammaproteobacteria</taxon>
        <taxon>Cardiobacteriales</taxon>
        <taxon>Ignatzschineriaceae</taxon>
        <taxon>Wohlfahrtiimonas</taxon>
    </lineage>
</organism>
<comment type="caution">
    <text evidence="5">The sequence shown here is derived from an EMBL/GenBank/DDBJ whole genome shotgun (WGS) entry which is preliminary data.</text>
</comment>
<dbReference type="GO" id="GO:0016787">
    <property type="term" value="F:hydrolase activity"/>
    <property type="evidence" value="ECO:0007669"/>
    <property type="project" value="UniProtKB-KW"/>
</dbReference>
<feature type="domain" description="TNase-like" evidence="4">
    <location>
        <begin position="39"/>
        <end position="162"/>
    </location>
</feature>
<evidence type="ECO:0000259" key="4">
    <source>
        <dbReference type="PROSITE" id="PS50830"/>
    </source>
</evidence>